<name>A0A0K1PSB0_9BACT</name>
<dbReference type="Proteomes" id="UP000064967">
    <property type="component" value="Chromosome"/>
</dbReference>
<evidence type="ECO:0000313" key="3">
    <source>
        <dbReference type="EMBL" id="AKU96423.1"/>
    </source>
</evidence>
<accession>A0A0K1PSB0</accession>
<dbReference type="InterPro" id="IPR006311">
    <property type="entry name" value="TAT_signal"/>
</dbReference>
<feature type="compositionally biased region" description="Pro residues" evidence="1">
    <location>
        <begin position="156"/>
        <end position="176"/>
    </location>
</feature>
<feature type="signal peptide" evidence="2">
    <location>
        <begin position="1"/>
        <end position="33"/>
    </location>
</feature>
<dbReference type="KEGG" id="llu:AKJ09_03087"/>
<protein>
    <submittedName>
        <fullName evidence="3">Uncharacterized protein</fullName>
    </submittedName>
</protein>
<feature type="compositionally biased region" description="Low complexity" evidence="1">
    <location>
        <begin position="181"/>
        <end position="196"/>
    </location>
</feature>
<dbReference type="EMBL" id="CP012333">
    <property type="protein sequence ID" value="AKU96423.1"/>
    <property type="molecule type" value="Genomic_DNA"/>
</dbReference>
<evidence type="ECO:0000313" key="4">
    <source>
        <dbReference type="Proteomes" id="UP000064967"/>
    </source>
</evidence>
<keyword evidence="2" id="KW-0732">Signal</keyword>
<feature type="region of interest" description="Disordered" evidence="1">
    <location>
        <begin position="150"/>
        <end position="200"/>
    </location>
</feature>
<feature type="chain" id="PRO_5005465916" evidence="2">
    <location>
        <begin position="34"/>
        <end position="379"/>
    </location>
</feature>
<keyword evidence="4" id="KW-1185">Reference proteome</keyword>
<dbReference type="PROSITE" id="PS51318">
    <property type="entry name" value="TAT"/>
    <property type="match status" value="1"/>
</dbReference>
<gene>
    <name evidence="3" type="ORF">AKJ09_03087</name>
</gene>
<organism evidence="3 4">
    <name type="scientific">Labilithrix luteola</name>
    <dbReference type="NCBI Taxonomy" id="1391654"/>
    <lineage>
        <taxon>Bacteria</taxon>
        <taxon>Pseudomonadati</taxon>
        <taxon>Myxococcota</taxon>
        <taxon>Polyangia</taxon>
        <taxon>Polyangiales</taxon>
        <taxon>Labilitrichaceae</taxon>
        <taxon>Labilithrix</taxon>
    </lineage>
</organism>
<sequence length="379" mass="40513">MSALRTSTDRRTFVRATLALAFAGVLVSSPARANPPREEHVARFSLTLVGEDNPIEKCGGSKALEDAIEKRLHRSIFTDADLADSTLVVRAEVNETSRDQWRAQISELARDSQELGQRDVTVRADDCAKGIDTLAVVLAIMVGPPRTIPASIETPAPAPNPAPAPAPETPAPPAPQPSVQSTQARATPRTPASARPEGPSWHVSPLLDFTVGTGVLPGVSWALQGGVVVEPPTRLVYFIGRGAYWPPRSVASVETQPGGHFDRLSLSLLACHEFIPRKPASFALCTGIDGGRLHANAPNLTAGTDVSRLLLDIPLEGRIGLRVGKLGKLDFEPFLAAQIAAVLRRDRFTYRDPSGEQLTLLRPSLIAAQGSVGLVVHFF</sequence>
<dbReference type="RefSeq" id="WP_146647718.1">
    <property type="nucleotide sequence ID" value="NZ_CP012333.1"/>
</dbReference>
<dbReference type="AlphaFoldDB" id="A0A0K1PSB0"/>
<reference evidence="3 4" key="1">
    <citation type="submission" date="2015-08" db="EMBL/GenBank/DDBJ databases">
        <authorList>
            <person name="Babu N.S."/>
            <person name="Beckwith C.J."/>
            <person name="Beseler K.G."/>
            <person name="Brison A."/>
            <person name="Carone J.V."/>
            <person name="Caskin T.P."/>
            <person name="Diamond M."/>
            <person name="Durham M.E."/>
            <person name="Foxe J.M."/>
            <person name="Go M."/>
            <person name="Henderson B.A."/>
            <person name="Jones I.B."/>
            <person name="McGettigan J.A."/>
            <person name="Micheletti S.J."/>
            <person name="Nasrallah M.E."/>
            <person name="Ortiz D."/>
            <person name="Piller C.R."/>
            <person name="Privatt S.R."/>
            <person name="Schneider S.L."/>
            <person name="Sharp S."/>
            <person name="Smith T.C."/>
            <person name="Stanton J.D."/>
            <person name="Ullery H.E."/>
            <person name="Wilson R.J."/>
            <person name="Serrano M.G."/>
            <person name="Buck G."/>
            <person name="Lee V."/>
            <person name="Wang Y."/>
            <person name="Carvalho R."/>
            <person name="Voegtly L."/>
            <person name="Shi R."/>
            <person name="Duckworth R."/>
            <person name="Johnson A."/>
            <person name="Loviza R."/>
            <person name="Walstead R."/>
            <person name="Shah Z."/>
            <person name="Kiflezghi M."/>
            <person name="Wade K."/>
            <person name="Ball S.L."/>
            <person name="Bradley K.W."/>
            <person name="Asai D.J."/>
            <person name="Bowman C.A."/>
            <person name="Russell D.A."/>
            <person name="Pope W.H."/>
            <person name="Jacobs-Sera D."/>
            <person name="Hendrix R.W."/>
            <person name="Hatfull G.F."/>
        </authorList>
    </citation>
    <scope>NUCLEOTIDE SEQUENCE [LARGE SCALE GENOMIC DNA]</scope>
    <source>
        <strain evidence="3 4">DSM 27648</strain>
    </source>
</reference>
<evidence type="ECO:0000256" key="2">
    <source>
        <dbReference type="SAM" id="SignalP"/>
    </source>
</evidence>
<proteinExistence type="predicted"/>
<evidence type="ECO:0000256" key="1">
    <source>
        <dbReference type="SAM" id="MobiDB-lite"/>
    </source>
</evidence>